<feature type="region of interest" description="Disordered" evidence="1">
    <location>
        <begin position="282"/>
        <end position="410"/>
    </location>
</feature>
<dbReference type="GO" id="GO:1990269">
    <property type="term" value="F:RNA polymerase II C-terminal domain phosphoserine binding"/>
    <property type="evidence" value="ECO:0007669"/>
    <property type="project" value="TreeGrafter"/>
</dbReference>
<dbReference type="InterPro" id="IPR007149">
    <property type="entry name" value="Leo1"/>
</dbReference>
<feature type="compositionally biased region" description="Acidic residues" evidence="1">
    <location>
        <begin position="38"/>
        <end position="49"/>
    </location>
</feature>
<dbReference type="EMBL" id="JAADYS010001736">
    <property type="protein sequence ID" value="KAF4461356.1"/>
    <property type="molecule type" value="Genomic_DNA"/>
</dbReference>
<dbReference type="GO" id="GO:0016593">
    <property type="term" value="C:Cdc73/Paf1 complex"/>
    <property type="evidence" value="ECO:0007669"/>
    <property type="project" value="InterPro"/>
</dbReference>
<dbReference type="Pfam" id="PF04004">
    <property type="entry name" value="Leo1"/>
    <property type="match status" value="1"/>
</dbReference>
<evidence type="ECO:0000313" key="2">
    <source>
        <dbReference type="EMBL" id="KAF4461356.1"/>
    </source>
</evidence>
<dbReference type="PANTHER" id="PTHR23146">
    <property type="entry name" value="LEO1 PROTEIN"/>
    <property type="match status" value="1"/>
</dbReference>
<protein>
    <submittedName>
        <fullName evidence="2">Leo1</fullName>
    </submittedName>
</protein>
<gene>
    <name evidence="2" type="ORF">FALBO_11846</name>
</gene>
<feature type="compositionally biased region" description="Acidic residues" evidence="1">
    <location>
        <begin position="338"/>
        <end position="370"/>
    </location>
</feature>
<dbReference type="GO" id="GO:0006368">
    <property type="term" value="P:transcription elongation by RNA polymerase II"/>
    <property type="evidence" value="ECO:0007669"/>
    <property type="project" value="InterPro"/>
</dbReference>
<evidence type="ECO:0000313" key="3">
    <source>
        <dbReference type="Proteomes" id="UP000554235"/>
    </source>
</evidence>
<organism evidence="2 3">
    <name type="scientific">Fusarium albosuccineum</name>
    <dbReference type="NCBI Taxonomy" id="1237068"/>
    <lineage>
        <taxon>Eukaryota</taxon>
        <taxon>Fungi</taxon>
        <taxon>Dikarya</taxon>
        <taxon>Ascomycota</taxon>
        <taxon>Pezizomycotina</taxon>
        <taxon>Sordariomycetes</taxon>
        <taxon>Hypocreomycetidae</taxon>
        <taxon>Hypocreales</taxon>
        <taxon>Nectriaceae</taxon>
        <taxon>Fusarium</taxon>
        <taxon>Fusarium decemcellulare species complex</taxon>
    </lineage>
</organism>
<dbReference type="AlphaFoldDB" id="A0A8H4P9Q1"/>
<dbReference type="GO" id="GO:0032968">
    <property type="term" value="P:positive regulation of transcription elongation by RNA polymerase II"/>
    <property type="evidence" value="ECO:0007669"/>
    <property type="project" value="TreeGrafter"/>
</dbReference>
<reference evidence="2 3" key="1">
    <citation type="submission" date="2020-01" db="EMBL/GenBank/DDBJ databases">
        <title>Identification and distribution of gene clusters putatively required for synthesis of sphingolipid metabolism inhibitors in phylogenetically diverse species of the filamentous fungus Fusarium.</title>
        <authorList>
            <person name="Kim H.-S."/>
            <person name="Busman M."/>
            <person name="Brown D.W."/>
            <person name="Divon H."/>
            <person name="Uhlig S."/>
            <person name="Proctor R.H."/>
        </authorList>
    </citation>
    <scope>NUCLEOTIDE SEQUENCE [LARGE SCALE GENOMIC DNA]</scope>
    <source>
        <strain evidence="2 3">NRRL 20459</strain>
    </source>
</reference>
<feature type="compositionally biased region" description="Acidic residues" evidence="1">
    <location>
        <begin position="1"/>
        <end position="30"/>
    </location>
</feature>
<comment type="caution">
    <text evidence="2">The sequence shown here is derived from an EMBL/GenBank/DDBJ whole genome shotgun (WGS) entry which is preliminary data.</text>
</comment>
<accession>A0A8H4P9Q1</accession>
<evidence type="ECO:0000256" key="1">
    <source>
        <dbReference type="SAM" id="MobiDB-lite"/>
    </source>
</evidence>
<dbReference type="Proteomes" id="UP000554235">
    <property type="component" value="Unassembled WGS sequence"/>
</dbReference>
<feature type="region of interest" description="Disordered" evidence="1">
    <location>
        <begin position="1"/>
        <end position="61"/>
    </location>
</feature>
<dbReference type="OrthoDB" id="20844at2759"/>
<proteinExistence type="predicted"/>
<dbReference type="PANTHER" id="PTHR23146:SF0">
    <property type="entry name" value="RNA POLYMERASE-ASSOCIATED PROTEIN LEO1"/>
    <property type="match status" value="1"/>
</dbReference>
<sequence>MSDSEDPIDPLDEVDEGGDDLFGDEGDEEVASTKERVLDDDELASDPEGDNYARYRNDDDEQQFQTRDRVVMGVKTYRHRVPKPKDGALRILRVPQFIKILPEEYDPDTFQPTDFDVANAKSQNPKHVARVRRDHSTGELKSNTNIFRWSDGSVTISVGGEHYEIQRKALAPPADKPYNELHDGHYYAAAAELHSNLLMTVGHITEQYNVRPNKAVGDDALSVLAERMAQASKPTQGGDMIIRTTRDPELQKKQAELAEKERLKAQRKVENAAAKQNVGYGRAGRGTLSIGELEGGRRGFGSSRKRGAPGSGKPKRRRDDYESDEELAEAVGRHEGYDLEDDFVVDSDVEEMDSQADDDEEEELLDEEEEEKPRSKRQRTRDRSEDAEGSDVEQVASRSRRRNVIDDEED</sequence>
<keyword evidence="3" id="KW-1185">Reference proteome</keyword>
<name>A0A8H4P9Q1_9HYPO</name>